<keyword evidence="2" id="KW-1185">Reference proteome</keyword>
<dbReference type="PANTHER" id="PTHR45702">
    <property type="entry name" value="ADAM10/ADAM17 METALLOPEPTIDASE FAMILY MEMBER"/>
    <property type="match status" value="1"/>
</dbReference>
<dbReference type="AlphaFoldDB" id="A0AAN8WQS1"/>
<feature type="non-terminal residue" evidence="1">
    <location>
        <position position="323"/>
    </location>
</feature>
<dbReference type="GO" id="GO:0006509">
    <property type="term" value="P:membrane protein ectodomain proteolysis"/>
    <property type="evidence" value="ECO:0007669"/>
    <property type="project" value="TreeGrafter"/>
</dbReference>
<dbReference type="Proteomes" id="UP001381693">
    <property type="component" value="Unassembled WGS sequence"/>
</dbReference>
<protein>
    <submittedName>
        <fullName evidence="1">Disintegrin and metalloproteinase domain-containing protein 10</fullName>
        <ecNumber evidence="1">3.4.24.81</ecNumber>
    </submittedName>
</protein>
<reference evidence="1 2" key="1">
    <citation type="submission" date="2023-11" db="EMBL/GenBank/DDBJ databases">
        <title>Halocaridina rubra genome assembly.</title>
        <authorList>
            <person name="Smith C."/>
        </authorList>
    </citation>
    <scope>NUCLEOTIDE SEQUENCE [LARGE SCALE GENOMIC DNA]</scope>
    <source>
        <strain evidence="1">EP-1</strain>
        <tissue evidence="1">Whole</tissue>
    </source>
</reference>
<accession>A0AAN8WQS1</accession>
<dbReference type="InterPro" id="IPR051489">
    <property type="entry name" value="ADAM_Metalloproteinase"/>
</dbReference>
<keyword evidence="1" id="KW-0482">Metalloprotease</keyword>
<dbReference type="Gene3D" id="3.40.390.10">
    <property type="entry name" value="Collagenase (Catalytic Domain)"/>
    <property type="match status" value="1"/>
</dbReference>
<keyword evidence="1" id="KW-0645">Protease</keyword>
<evidence type="ECO:0000313" key="1">
    <source>
        <dbReference type="EMBL" id="KAK7069377.1"/>
    </source>
</evidence>
<dbReference type="EC" id="3.4.24.81" evidence="1"/>
<comment type="caution">
    <text evidence="1">The sequence shown here is derived from an EMBL/GenBank/DDBJ whole genome shotgun (WGS) entry which is preliminary data.</text>
</comment>
<dbReference type="GO" id="GO:0004222">
    <property type="term" value="F:metalloendopeptidase activity"/>
    <property type="evidence" value="ECO:0007669"/>
    <property type="project" value="TreeGrafter"/>
</dbReference>
<organism evidence="1 2">
    <name type="scientific">Halocaridina rubra</name>
    <name type="common">Hawaiian red shrimp</name>
    <dbReference type="NCBI Taxonomy" id="373956"/>
    <lineage>
        <taxon>Eukaryota</taxon>
        <taxon>Metazoa</taxon>
        <taxon>Ecdysozoa</taxon>
        <taxon>Arthropoda</taxon>
        <taxon>Crustacea</taxon>
        <taxon>Multicrustacea</taxon>
        <taxon>Malacostraca</taxon>
        <taxon>Eumalacostraca</taxon>
        <taxon>Eucarida</taxon>
        <taxon>Decapoda</taxon>
        <taxon>Pleocyemata</taxon>
        <taxon>Caridea</taxon>
        <taxon>Atyoidea</taxon>
        <taxon>Atyidae</taxon>
        <taxon>Halocaridina</taxon>
    </lineage>
</organism>
<name>A0AAN8WQS1_HALRR</name>
<keyword evidence="1" id="KW-0378">Hydrolase</keyword>
<gene>
    <name evidence="1" type="primary">ADAM10_2</name>
    <name evidence="1" type="ORF">SK128_021981</name>
</gene>
<dbReference type="PANTHER" id="PTHR45702:SF2">
    <property type="entry name" value="KUZBANIAN, ISOFORM A"/>
    <property type="match status" value="1"/>
</dbReference>
<sequence length="323" mass="37350">MALIEWFSIFSEKTYLIRVVCLFWKKFKVAGNTNILTISFASHGRSFHLRLKRDTQTISPFVKVEIPAKLAPGLDFNHIYEGTLSGDPNARVWGSIRNGVFEGVIESEDDGTYYVERAHKYFPYHNATKSGFHSVIYHNDHVEDPYAHLRAGHKSGCGVTDDVAAWMDNVQNSADPEEEKQEATRLYLQTPAHLRSQYKYKQWLDSNDEYKTAQENDFESIYGIVEDYHNKYSEEANIRRPRRSAGLGVGEDNKGTCSLSIQTDPMLWHNIYKQEENDAVKTRDEITAMISQHIKAINNIYANVKFNGKYKHRNIRFEVQRIK</sequence>
<evidence type="ECO:0000313" key="2">
    <source>
        <dbReference type="Proteomes" id="UP001381693"/>
    </source>
</evidence>
<dbReference type="GO" id="GO:0005886">
    <property type="term" value="C:plasma membrane"/>
    <property type="evidence" value="ECO:0007669"/>
    <property type="project" value="TreeGrafter"/>
</dbReference>
<proteinExistence type="predicted"/>
<dbReference type="EMBL" id="JAXCGZ010016653">
    <property type="protein sequence ID" value="KAK7069377.1"/>
    <property type="molecule type" value="Genomic_DNA"/>
</dbReference>
<dbReference type="GO" id="GO:0007219">
    <property type="term" value="P:Notch signaling pathway"/>
    <property type="evidence" value="ECO:0007669"/>
    <property type="project" value="TreeGrafter"/>
</dbReference>
<dbReference type="InterPro" id="IPR024079">
    <property type="entry name" value="MetalloPept_cat_dom_sf"/>
</dbReference>